<reference evidence="1 2" key="1">
    <citation type="submission" date="2022-06" db="EMBL/GenBank/DDBJ databases">
        <title>Isolation of gut microbiota from human fecal samples.</title>
        <authorList>
            <person name="Pamer E.G."/>
            <person name="Barat B."/>
            <person name="Waligurski E."/>
            <person name="Medina S."/>
            <person name="Paddock L."/>
            <person name="Mostad J."/>
        </authorList>
    </citation>
    <scope>NUCLEOTIDE SEQUENCE [LARGE SCALE GENOMIC DNA]</scope>
    <source>
        <strain evidence="1 2">DFI.9.90</strain>
    </source>
</reference>
<gene>
    <name evidence="1" type="ORF">NE630_04525</name>
</gene>
<evidence type="ECO:0000313" key="2">
    <source>
        <dbReference type="Proteomes" id="UP001205919"/>
    </source>
</evidence>
<dbReference type="EMBL" id="JANFYT010000007">
    <property type="protein sequence ID" value="MCQ4813691.1"/>
    <property type="molecule type" value="Genomic_DNA"/>
</dbReference>
<protein>
    <submittedName>
        <fullName evidence="1">Uncharacterized protein</fullName>
    </submittedName>
</protein>
<organism evidence="1 2">
    <name type="scientific">Cloacibacillus evryensis</name>
    <dbReference type="NCBI Taxonomy" id="508460"/>
    <lineage>
        <taxon>Bacteria</taxon>
        <taxon>Thermotogati</taxon>
        <taxon>Synergistota</taxon>
        <taxon>Synergistia</taxon>
        <taxon>Synergistales</taxon>
        <taxon>Synergistaceae</taxon>
        <taxon>Cloacibacillus</taxon>
    </lineage>
</organism>
<dbReference type="RefSeq" id="WP_008708553.1">
    <property type="nucleotide sequence ID" value="NZ_CABKQM010000001.1"/>
</dbReference>
<comment type="caution">
    <text evidence="1">The sequence shown here is derived from an EMBL/GenBank/DDBJ whole genome shotgun (WGS) entry which is preliminary data.</text>
</comment>
<proteinExistence type="predicted"/>
<evidence type="ECO:0000313" key="1">
    <source>
        <dbReference type="EMBL" id="MCQ4813691.1"/>
    </source>
</evidence>
<keyword evidence="2" id="KW-1185">Reference proteome</keyword>
<sequence length="460" mass="48911">MKTLRMIPIIILIFLAAFLAVRADSLVWTPPVADPAPETNGDVVITKFDEWNPYTYAFAVEAGQATEEEIIEELDAANCYAYGSDGSGARHEFEIKWTASGTDMTKAGVFKITGEPVIADGFSVAAGTETPHPFIPVSIQEKGKPQLNVFHTARAGSYTFPWVEPPCDPEEMTVWISEDGGEWTELEHDDCISVFKTNLVLYGFLLKDGSSYRLQADYTGGRTNMFSFTFDKNIVEYNFSGGDRDGGDLDAAAPPEVEQPVGGDAPVGDAPVVETPVVDTPVIVTESSEAASAVYTGKRIDFMRNGDGGINVSRSTFDLEIPKETLDALAVGKNDTLSVSVTRGENSEITVALAKNGRPVDDAGPLILSVPYERERGAQPMLSDASGVTVAANAEAPGDGTAAFTVNGPGKYTLASGGKGGGETASQDGRDTGDWAGAGTLTVTLLSVAGYILRKKFEFI</sequence>
<dbReference type="Proteomes" id="UP001205919">
    <property type="component" value="Unassembled WGS sequence"/>
</dbReference>
<name>A0AAW5K1W6_9BACT</name>
<dbReference type="AlphaFoldDB" id="A0AAW5K1W6"/>
<accession>A0AAW5K1W6</accession>